<accession>A0AA47NTZ2</accession>
<name>A0AA47NTZ2_MERPO</name>
<protein>
    <submittedName>
        <fullName evidence="2">Adhesion G protein-coupled receptor F5</fullName>
    </submittedName>
</protein>
<feature type="domain" description="ADGRF3/5-like N-terminal" evidence="1">
    <location>
        <begin position="535"/>
        <end position="590"/>
    </location>
</feature>
<feature type="domain" description="ADGRF3/5-like N-terminal" evidence="1">
    <location>
        <begin position="1451"/>
        <end position="1506"/>
    </location>
</feature>
<dbReference type="GO" id="GO:0007189">
    <property type="term" value="P:adenylate cyclase-activating G protein-coupled receptor signaling pathway"/>
    <property type="evidence" value="ECO:0007669"/>
    <property type="project" value="TreeGrafter"/>
</dbReference>
<dbReference type="InterPro" id="IPR057400">
    <property type="entry name" value="ADGRF3/5_N"/>
</dbReference>
<feature type="domain" description="ADGRF3/5-like N-terminal" evidence="1">
    <location>
        <begin position="1342"/>
        <end position="1397"/>
    </location>
</feature>
<reference evidence="2" key="1">
    <citation type="journal article" date="2023" name="Front. Mar. Sci.">
        <title>A new Merluccius polli reference genome to investigate the effects of global change in West African waters.</title>
        <authorList>
            <person name="Mateo J.L."/>
            <person name="Blanco-Fernandez C."/>
            <person name="Garcia-Vazquez E."/>
            <person name="Machado-Schiaffino G."/>
        </authorList>
    </citation>
    <scope>NUCLEOTIDE SEQUENCE</scope>
    <source>
        <strain evidence="2">C29</strain>
        <tissue evidence="2">Fin</tissue>
    </source>
</reference>
<gene>
    <name evidence="2" type="primary">Adgrf5_0</name>
    <name evidence="2" type="ORF">N1851_026744</name>
</gene>
<feature type="domain" description="ADGRF3/5-like N-terminal" evidence="1">
    <location>
        <begin position="1102"/>
        <end position="1157"/>
    </location>
</feature>
<feature type="domain" description="ADGRF3/5-like N-terminal" evidence="1">
    <location>
        <begin position="80"/>
        <end position="135"/>
    </location>
</feature>
<feature type="domain" description="ADGRF3/5-like N-terminal" evidence="1">
    <location>
        <begin position="775"/>
        <end position="830"/>
    </location>
</feature>
<feature type="domain" description="ADGRF3/5-like N-terminal" evidence="1">
    <location>
        <begin position="295"/>
        <end position="350"/>
    </location>
</feature>
<sequence length="1681" mass="187931">MRKCRDPDALPVTAEGAIQGPYERDALPVTPLQAAVEVEVVVELNITDLETLELFRTLLGNSTFPLVLSPAVDITDINLTTVCYPYSSGFQCTCEDQYHWSSDKCLLYGSCDDITDDTCGCINALPDGEYCQLSSPPVVYEYLTTIELNTTNVTNLVIQQLRTILGNISYPFTINRNIQISEVNITTVCYQDSAGFQCTCEDQYRWSCDKCLLYGSCDNITDDTCGCINALPDGEYCQLSHQLSPPVVYEYLTTIELNTTNVTNLVIQQLRTILGNISYPFTINRNIQISEVNITTVCYQDSAGFQCTCEDQYRWSCDKCLLYGSCDIITDDTCGCINALPDGEYCQLSHQLINTTCPPTSPPPSTTTSPLPSTSPPVVYEYLTTIELNTTNVTHLVIQQLRTILGNISYPFTINRNIQISEVNITTVCYQDSAGFQCTCEDQYRWSCDKCLLYGSCDNITDDTCGCINALPDGEYCQLSHQLSPPVVYEYLTTIELNTTNVTNLVIQQLRTILGNISYPFTINRNIQISEVNITTVCYQDSAGFQCTCEDQYRWSCDKCLLYGSCDIITDDTCGCINALPDGEYCQLSHQLINTTCPPTSPPPSTTTSPLPSTSPPVVYEYLTTIELNTTNVTHLVIQQLRTILGNISYPFTINRNIQISEVNITTVCYQDSAGFQCTCEDQYRWSCDKCLLYGSCDNITDDTCGCINALPDGEYCQLSHQLSPPVVYEYLTTIELNTTNVTNLVIQQLRTILGNISYPFTINRNIQISEVNITTVCYQDSAGFQCTCEDQYRWSCDKCLLYGSCDNITDDTCGCINALPDGEYCQLSHQLSPPVVYEYLTTIELNTTNVTNLVIQQLRTILGNISYPFTINRNIQISEVNITTVCYQDSAGFQCTCEDQYRWSCDKCLLYGSCDNITDDTCGCINALPDGEYCQLSHQLSPPVVYEYLTTIELNTTNVTNLVIQQLRTILGNISYPFTINRNIQISEVNITTVCYQDSAGFQCTCEDQYRWSCDKCLLYGSCDNITDDTCGCINALPDGEYCQLSHQLSPPVVYEYLTTIELNTTNVTNLVIQQLRTILGNISYPFTINRNIQISEVNITTVCYQDSAGFQCTCEDQYRWSCDKCLLYGSCDNITDDTCGCINALPDGEYCQLSHQLINTTCPPTSPPPSTTTSPLPSTSPPVVYEYLTTIELNTTNVTNLVIQQLRTILGNISYPFTINRNIQISEVNITTVCYQDSAGFQCTCEDQYRWSCDKCLLYGSCDNITDDTCGCINALPDGEYCQLSHQLSPPVVYEYLTTIELNTTNVTNLVIQQLRTILGNISYPFTINRNIQISEVNITTVCYQDSAGFQCTCEDQYRWSCDKCLLYGSCDNITDDTCGCINALPDGEYCQLSHQLSPPVVYEYLTTIELNTTNVTHLVIQQLRTILGNISYPFTINRNIQISEVNITTVCYQDSAGFQCTCEDQYRWSCDKCLLYGSCDNITDDTCGCINALPDGEYCQLSHQLSPLVVYEYLTTIELNTTNVTNLVIQQLRTILGNISYPFTINRNIQISEVNITTVCYQDSAGFQCTCEDQYRWSCDKCLLYGSCDNITDDTCGCINALPDGEYCQLSHQLRSVIIQFIVQTTEVSDQLKSANDRLITNMAGVAKVIGSVTAFTLSQSKTPIRPSHRTGAHMILV</sequence>
<keyword evidence="3" id="KW-1185">Reference proteome</keyword>
<organism evidence="2 3">
    <name type="scientific">Merluccius polli</name>
    <name type="common">Benguela hake</name>
    <name type="synonym">Merluccius cadenati</name>
    <dbReference type="NCBI Taxonomy" id="89951"/>
    <lineage>
        <taxon>Eukaryota</taxon>
        <taxon>Metazoa</taxon>
        <taxon>Chordata</taxon>
        <taxon>Craniata</taxon>
        <taxon>Vertebrata</taxon>
        <taxon>Euteleostomi</taxon>
        <taxon>Actinopterygii</taxon>
        <taxon>Neopterygii</taxon>
        <taxon>Teleostei</taxon>
        <taxon>Neoteleostei</taxon>
        <taxon>Acanthomorphata</taxon>
        <taxon>Zeiogadaria</taxon>
        <taxon>Gadariae</taxon>
        <taxon>Gadiformes</taxon>
        <taxon>Gadoidei</taxon>
        <taxon>Merlucciidae</taxon>
        <taxon>Merluccius</taxon>
    </lineage>
</organism>
<evidence type="ECO:0000313" key="2">
    <source>
        <dbReference type="EMBL" id="KAK0137058.1"/>
    </source>
</evidence>
<evidence type="ECO:0000259" key="1">
    <source>
        <dbReference type="Pfam" id="PF25387"/>
    </source>
</evidence>
<dbReference type="EMBL" id="JAOPHQ010005007">
    <property type="protein sequence ID" value="KAK0137058.1"/>
    <property type="molecule type" value="Genomic_DNA"/>
</dbReference>
<feature type="domain" description="ADGRF3/5-like N-terminal" evidence="1">
    <location>
        <begin position="666"/>
        <end position="721"/>
    </location>
</feature>
<feature type="domain" description="ADGRF3/5-like N-terminal" evidence="1">
    <location>
        <begin position="1560"/>
        <end position="1615"/>
    </location>
</feature>
<feature type="domain" description="ADGRF3/5-like N-terminal" evidence="1">
    <location>
        <begin position="186"/>
        <end position="241"/>
    </location>
</feature>
<proteinExistence type="predicted"/>
<feature type="domain" description="ADGRF3/5-like N-terminal" evidence="1">
    <location>
        <begin position="1233"/>
        <end position="1288"/>
    </location>
</feature>
<comment type="caution">
    <text evidence="2">The sequence shown here is derived from an EMBL/GenBank/DDBJ whole genome shotgun (WGS) entry which is preliminary data.</text>
</comment>
<dbReference type="GO" id="GO:0004930">
    <property type="term" value="F:G protein-coupled receptor activity"/>
    <property type="evidence" value="ECO:0007669"/>
    <property type="project" value="TreeGrafter"/>
</dbReference>
<dbReference type="InterPro" id="IPR051587">
    <property type="entry name" value="Adhesion_GPCR"/>
</dbReference>
<dbReference type="PANTHER" id="PTHR45813:SF4">
    <property type="entry name" value="ADHESION G PROTEIN-COUPLED RECEPTOR F5"/>
    <property type="match status" value="1"/>
</dbReference>
<feature type="domain" description="ADGRF3/5-like N-terminal" evidence="1">
    <location>
        <begin position="426"/>
        <end position="481"/>
    </location>
</feature>
<dbReference type="PANTHER" id="PTHR45813">
    <property type="entry name" value="IG-LIKE DOMAIN-CONTAINING PROTEIN"/>
    <property type="match status" value="1"/>
</dbReference>
<keyword evidence="2" id="KW-0675">Receptor</keyword>
<evidence type="ECO:0000313" key="3">
    <source>
        <dbReference type="Proteomes" id="UP001174136"/>
    </source>
</evidence>
<feature type="domain" description="ADGRF3/5-like N-terminal" evidence="1">
    <location>
        <begin position="884"/>
        <end position="939"/>
    </location>
</feature>
<dbReference type="Pfam" id="PF25387">
    <property type="entry name" value="ADGRF3_N"/>
    <property type="match status" value="14"/>
</dbReference>
<dbReference type="Proteomes" id="UP001174136">
    <property type="component" value="Unassembled WGS sequence"/>
</dbReference>
<feature type="domain" description="ADGRF3/5-like N-terminal" evidence="1">
    <location>
        <begin position="993"/>
        <end position="1048"/>
    </location>
</feature>